<dbReference type="Gene3D" id="3.40.50.150">
    <property type="entry name" value="Vaccinia Virus protein VP39"/>
    <property type="match status" value="1"/>
</dbReference>
<dbReference type="PRINTS" id="PR00508">
    <property type="entry name" value="S21N4MTFRASE"/>
</dbReference>
<dbReference type="CDD" id="cd02440">
    <property type="entry name" value="AdoMet_MTases"/>
    <property type="match status" value="1"/>
</dbReference>
<evidence type="ECO:0000256" key="3">
    <source>
        <dbReference type="ARBA" id="ARBA00022603"/>
    </source>
</evidence>
<gene>
    <name evidence="10" type="ORF">E3J38_08955</name>
</gene>
<keyword evidence="6" id="KW-0680">Restriction system</keyword>
<evidence type="ECO:0000256" key="7">
    <source>
        <dbReference type="ARBA" id="ARBA00023125"/>
    </source>
</evidence>
<proteinExistence type="inferred from homology"/>
<dbReference type="InterPro" id="IPR002941">
    <property type="entry name" value="DNA_methylase_N4/N6"/>
</dbReference>
<keyword evidence="5" id="KW-0949">S-adenosyl-L-methionine</keyword>
<comment type="similarity">
    <text evidence="1">Belongs to the N(4)/N(6)-methyltransferase family. N(4) subfamily.</text>
</comment>
<dbReference type="GO" id="GO:0009307">
    <property type="term" value="P:DNA restriction-modification system"/>
    <property type="evidence" value="ECO:0007669"/>
    <property type="project" value="UniProtKB-KW"/>
</dbReference>
<dbReference type="EC" id="2.1.1.113" evidence="2"/>
<feature type="domain" description="DNA methylase N-4/N-6" evidence="9">
    <location>
        <begin position="26"/>
        <end position="87"/>
    </location>
</feature>
<evidence type="ECO:0000256" key="5">
    <source>
        <dbReference type="ARBA" id="ARBA00022691"/>
    </source>
</evidence>
<feature type="non-terminal residue" evidence="10">
    <location>
        <position position="109"/>
    </location>
</feature>
<sequence>MSNEKTRHRLVQGDARDLSFIADETVHLIVTSPPYWILKRYREHPNQMGHIEDYDMFIEELSRVWRHCYRILVSGGRLVCVVGDVCLSRRKHGRHVVVPLHADIAVSCR</sequence>
<evidence type="ECO:0000256" key="4">
    <source>
        <dbReference type="ARBA" id="ARBA00022679"/>
    </source>
</evidence>
<evidence type="ECO:0000256" key="2">
    <source>
        <dbReference type="ARBA" id="ARBA00012185"/>
    </source>
</evidence>
<dbReference type="GO" id="GO:0015667">
    <property type="term" value="F:site-specific DNA-methyltransferase (cytosine-N4-specific) activity"/>
    <property type="evidence" value="ECO:0007669"/>
    <property type="project" value="UniProtKB-EC"/>
</dbReference>
<keyword evidence="3 10" id="KW-0489">Methyltransferase</keyword>
<dbReference type="EMBL" id="SOIP01000511">
    <property type="protein sequence ID" value="TET78159.1"/>
    <property type="molecule type" value="Genomic_DNA"/>
</dbReference>
<evidence type="ECO:0000256" key="6">
    <source>
        <dbReference type="ARBA" id="ARBA00022747"/>
    </source>
</evidence>
<dbReference type="InterPro" id="IPR017985">
    <property type="entry name" value="MeTrfase_CN4_CS"/>
</dbReference>
<dbReference type="PROSITE" id="PS00093">
    <property type="entry name" value="N4_MTASE"/>
    <property type="match status" value="1"/>
</dbReference>
<evidence type="ECO:0000313" key="10">
    <source>
        <dbReference type="EMBL" id="TET78159.1"/>
    </source>
</evidence>
<dbReference type="GO" id="GO:0003677">
    <property type="term" value="F:DNA binding"/>
    <property type="evidence" value="ECO:0007669"/>
    <property type="project" value="UniProtKB-KW"/>
</dbReference>
<dbReference type="InterPro" id="IPR029063">
    <property type="entry name" value="SAM-dependent_MTases_sf"/>
</dbReference>
<dbReference type="SUPFAM" id="SSF53335">
    <property type="entry name" value="S-adenosyl-L-methionine-dependent methyltransferases"/>
    <property type="match status" value="1"/>
</dbReference>
<comment type="caution">
    <text evidence="10">The sequence shown here is derived from an EMBL/GenBank/DDBJ whole genome shotgun (WGS) entry which is preliminary data.</text>
</comment>
<dbReference type="AlphaFoldDB" id="A0A523XGN0"/>
<evidence type="ECO:0000313" key="11">
    <source>
        <dbReference type="Proteomes" id="UP000315534"/>
    </source>
</evidence>
<protein>
    <recommendedName>
        <fullName evidence="2">site-specific DNA-methyltransferase (cytosine-N(4)-specific)</fullName>
        <ecNumber evidence="2">2.1.1.113</ecNumber>
    </recommendedName>
</protein>
<dbReference type="GO" id="GO:0032259">
    <property type="term" value="P:methylation"/>
    <property type="evidence" value="ECO:0007669"/>
    <property type="project" value="UniProtKB-KW"/>
</dbReference>
<organism evidence="10 11">
    <name type="scientific">candidate division TA06 bacterium</name>
    <dbReference type="NCBI Taxonomy" id="2250710"/>
    <lineage>
        <taxon>Bacteria</taxon>
        <taxon>Bacteria division TA06</taxon>
    </lineage>
</organism>
<accession>A0A523XGN0</accession>
<evidence type="ECO:0000259" key="9">
    <source>
        <dbReference type="Pfam" id="PF01555"/>
    </source>
</evidence>
<dbReference type="GO" id="GO:0008170">
    <property type="term" value="F:N-methyltransferase activity"/>
    <property type="evidence" value="ECO:0007669"/>
    <property type="project" value="InterPro"/>
</dbReference>
<keyword evidence="4 10" id="KW-0808">Transferase</keyword>
<evidence type="ECO:0000256" key="1">
    <source>
        <dbReference type="ARBA" id="ARBA00010203"/>
    </source>
</evidence>
<evidence type="ECO:0000256" key="8">
    <source>
        <dbReference type="ARBA" id="ARBA00049120"/>
    </source>
</evidence>
<dbReference type="Pfam" id="PF01555">
    <property type="entry name" value="N6_N4_Mtase"/>
    <property type="match status" value="1"/>
</dbReference>
<name>A0A523XGN0_UNCT6</name>
<reference evidence="10 11" key="1">
    <citation type="submission" date="2019-03" db="EMBL/GenBank/DDBJ databases">
        <title>Metabolic potential of uncultured bacteria and archaea associated with petroleum seepage in deep-sea sediments.</title>
        <authorList>
            <person name="Dong X."/>
            <person name="Hubert C."/>
        </authorList>
    </citation>
    <scope>NUCLEOTIDE SEQUENCE [LARGE SCALE GENOMIC DNA]</scope>
    <source>
        <strain evidence="10">E29_bin36</strain>
    </source>
</reference>
<dbReference type="Proteomes" id="UP000315534">
    <property type="component" value="Unassembled WGS sequence"/>
</dbReference>
<comment type="catalytic activity">
    <reaction evidence="8">
        <text>a 2'-deoxycytidine in DNA + S-adenosyl-L-methionine = an N(4)-methyl-2'-deoxycytidine in DNA + S-adenosyl-L-homocysteine + H(+)</text>
        <dbReference type="Rhea" id="RHEA:16857"/>
        <dbReference type="Rhea" id="RHEA-COMP:11369"/>
        <dbReference type="Rhea" id="RHEA-COMP:13674"/>
        <dbReference type="ChEBI" id="CHEBI:15378"/>
        <dbReference type="ChEBI" id="CHEBI:57856"/>
        <dbReference type="ChEBI" id="CHEBI:59789"/>
        <dbReference type="ChEBI" id="CHEBI:85452"/>
        <dbReference type="ChEBI" id="CHEBI:137933"/>
        <dbReference type="EC" id="2.1.1.113"/>
    </reaction>
</comment>
<dbReference type="InterPro" id="IPR001091">
    <property type="entry name" value="RM_Methyltransferase"/>
</dbReference>
<keyword evidence="7" id="KW-0238">DNA-binding</keyword>